<reference evidence="2" key="1">
    <citation type="journal article" date="2023" name="IScience">
        <title>Live-bearing cockroach genome reveals convergent evolutionary mechanisms linked to viviparity in insects and beyond.</title>
        <authorList>
            <person name="Fouks B."/>
            <person name="Harrison M.C."/>
            <person name="Mikhailova A.A."/>
            <person name="Marchal E."/>
            <person name="English S."/>
            <person name="Carruthers M."/>
            <person name="Jennings E.C."/>
            <person name="Chiamaka E.L."/>
            <person name="Frigard R.A."/>
            <person name="Pippel M."/>
            <person name="Attardo G.M."/>
            <person name="Benoit J.B."/>
            <person name="Bornberg-Bauer E."/>
            <person name="Tobe S.S."/>
        </authorList>
    </citation>
    <scope>NUCLEOTIDE SEQUENCE</scope>
    <source>
        <strain evidence="2">Stay&amp;Tobe</strain>
    </source>
</reference>
<feature type="compositionally biased region" description="Low complexity" evidence="1">
    <location>
        <begin position="74"/>
        <end position="88"/>
    </location>
</feature>
<feature type="compositionally biased region" description="Low complexity" evidence="1">
    <location>
        <begin position="1"/>
        <end position="24"/>
    </location>
</feature>
<proteinExistence type="predicted"/>
<feature type="compositionally biased region" description="Polar residues" evidence="1">
    <location>
        <begin position="172"/>
        <end position="187"/>
    </location>
</feature>
<name>A0AAD8EJU7_DIPPU</name>
<protein>
    <submittedName>
        <fullName evidence="2">Uncharacterized protein</fullName>
    </submittedName>
</protein>
<gene>
    <name evidence="2" type="ORF">L9F63_015150</name>
</gene>
<feature type="region of interest" description="Disordered" evidence="1">
    <location>
        <begin position="1"/>
        <end position="151"/>
    </location>
</feature>
<reference evidence="2" key="2">
    <citation type="submission" date="2023-05" db="EMBL/GenBank/DDBJ databases">
        <authorList>
            <person name="Fouks B."/>
        </authorList>
    </citation>
    <scope>NUCLEOTIDE SEQUENCE</scope>
    <source>
        <strain evidence="2">Stay&amp;Tobe</strain>
        <tissue evidence="2">Testes</tissue>
    </source>
</reference>
<feature type="compositionally biased region" description="Low complexity" evidence="1">
    <location>
        <begin position="120"/>
        <end position="130"/>
    </location>
</feature>
<feature type="compositionally biased region" description="Polar residues" evidence="1">
    <location>
        <begin position="94"/>
        <end position="106"/>
    </location>
</feature>
<evidence type="ECO:0000256" key="1">
    <source>
        <dbReference type="SAM" id="MobiDB-lite"/>
    </source>
</evidence>
<feature type="compositionally biased region" description="Low complexity" evidence="1">
    <location>
        <begin position="225"/>
        <end position="235"/>
    </location>
</feature>
<dbReference type="Proteomes" id="UP001233999">
    <property type="component" value="Unassembled WGS sequence"/>
</dbReference>
<accession>A0AAD8EJU7</accession>
<sequence>MLGLATPLSKSTPTPTYPSISSKSQDITIDTGPEITSASTPIATNLSTSSNEPSSGDSADISRIKADLSRTGQSSNSSVKEESSSPSVGKLDNSAKSFSTSSNNDPTPLLLHSSKSLDGSQTKFSSSSQKQVEDSKKLVNLSDIPNKSASLNKIAPAITTSEEAAEILLDMSTSQSLPAKPLTTESPQGKLATVPERAVAASAPSRRNTPPPPPPPSVQVHIVQSPAAAPTTASPMVIPSPHSASPCSIDDDLMDEALVGLGK</sequence>
<dbReference type="EMBL" id="JASPKZ010003449">
    <property type="protein sequence ID" value="KAJ9593275.1"/>
    <property type="molecule type" value="Genomic_DNA"/>
</dbReference>
<keyword evidence="3" id="KW-1185">Reference proteome</keyword>
<feature type="region of interest" description="Disordered" evidence="1">
    <location>
        <begin position="172"/>
        <end position="250"/>
    </location>
</feature>
<evidence type="ECO:0000313" key="3">
    <source>
        <dbReference type="Proteomes" id="UP001233999"/>
    </source>
</evidence>
<organism evidence="2 3">
    <name type="scientific">Diploptera punctata</name>
    <name type="common">Pacific beetle cockroach</name>
    <dbReference type="NCBI Taxonomy" id="6984"/>
    <lineage>
        <taxon>Eukaryota</taxon>
        <taxon>Metazoa</taxon>
        <taxon>Ecdysozoa</taxon>
        <taxon>Arthropoda</taxon>
        <taxon>Hexapoda</taxon>
        <taxon>Insecta</taxon>
        <taxon>Pterygota</taxon>
        <taxon>Neoptera</taxon>
        <taxon>Polyneoptera</taxon>
        <taxon>Dictyoptera</taxon>
        <taxon>Blattodea</taxon>
        <taxon>Blaberoidea</taxon>
        <taxon>Blaberidae</taxon>
        <taxon>Diplopterinae</taxon>
        <taxon>Diploptera</taxon>
    </lineage>
</organism>
<evidence type="ECO:0000313" key="2">
    <source>
        <dbReference type="EMBL" id="KAJ9593275.1"/>
    </source>
</evidence>
<dbReference type="AlphaFoldDB" id="A0AAD8EJU7"/>
<feature type="compositionally biased region" description="Polar residues" evidence="1">
    <location>
        <begin position="34"/>
        <end position="57"/>
    </location>
</feature>
<comment type="caution">
    <text evidence="2">The sequence shown here is derived from an EMBL/GenBank/DDBJ whole genome shotgun (WGS) entry which is preliminary data.</text>
</comment>